<dbReference type="RefSeq" id="WP_340267552.1">
    <property type="nucleotide sequence ID" value="NZ_JBBEOG010000002.1"/>
</dbReference>
<proteinExistence type="predicted"/>
<keyword evidence="6" id="KW-1185">Reference proteome</keyword>
<dbReference type="PANTHER" id="PTHR10302:SF27">
    <property type="entry name" value="SINGLE-STRANDED DNA-BINDING PROTEIN"/>
    <property type="match status" value="1"/>
</dbReference>
<dbReference type="PANTHER" id="PTHR10302">
    <property type="entry name" value="SINGLE-STRANDED DNA-BINDING PROTEIN"/>
    <property type="match status" value="1"/>
</dbReference>
<protein>
    <recommendedName>
        <fullName evidence="3">Single-stranded DNA-binding protein</fullName>
    </recommendedName>
</protein>
<name>A0ABW0GN46_9MICO</name>
<evidence type="ECO:0000256" key="2">
    <source>
        <dbReference type="PROSITE-ProRule" id="PRU00252"/>
    </source>
</evidence>
<dbReference type="InterPro" id="IPR011344">
    <property type="entry name" value="ssDNA-bd"/>
</dbReference>
<dbReference type="PROSITE" id="PS50935">
    <property type="entry name" value="SSB"/>
    <property type="match status" value="1"/>
</dbReference>
<reference evidence="6" key="1">
    <citation type="journal article" date="2019" name="Int. J. Syst. Evol. Microbiol.">
        <title>The Global Catalogue of Microorganisms (GCM) 10K type strain sequencing project: providing services to taxonomists for standard genome sequencing and annotation.</title>
        <authorList>
            <consortium name="The Broad Institute Genomics Platform"/>
            <consortium name="The Broad Institute Genome Sequencing Center for Infectious Disease"/>
            <person name="Wu L."/>
            <person name="Ma J."/>
        </authorList>
    </citation>
    <scope>NUCLEOTIDE SEQUENCE [LARGE SCALE GENOMIC DNA]</scope>
    <source>
        <strain evidence="6">CCUG 43114</strain>
    </source>
</reference>
<evidence type="ECO:0000256" key="1">
    <source>
        <dbReference type="ARBA" id="ARBA00023125"/>
    </source>
</evidence>
<dbReference type="SUPFAM" id="SSF50249">
    <property type="entry name" value="Nucleic acid-binding proteins"/>
    <property type="match status" value="1"/>
</dbReference>
<sequence>MLNDTRITLRGNVATTPSLKVTTAGTTLCTFRMAVTDRRWSDTDQKYVDGATSWYTVTAWRGLAGNVAASLAPGTGVVVQGRLRIRDYTWENQPRTSADVTADVVALDLSWGTVKLEPARRRGGSSSGERSADRAEAEILAAQSAAEVTEESRLAYEAAEPDEGLGDGDLGEQDGEADGGTTEGDAPSLAVVGAADPF</sequence>
<keyword evidence="1 2" id="KW-0238">DNA-binding</keyword>
<gene>
    <name evidence="5" type="ORF">ACFPJ6_08570</name>
</gene>
<evidence type="ECO:0000256" key="3">
    <source>
        <dbReference type="RuleBase" id="RU000524"/>
    </source>
</evidence>
<comment type="caution">
    <text evidence="5">The sequence shown here is derived from an EMBL/GenBank/DDBJ whole genome shotgun (WGS) entry which is preliminary data.</text>
</comment>
<dbReference type="Proteomes" id="UP001596122">
    <property type="component" value="Unassembled WGS sequence"/>
</dbReference>
<organism evidence="5 6">
    <name type="scientific">Aquipuribacter nitratireducens</name>
    <dbReference type="NCBI Taxonomy" id="650104"/>
    <lineage>
        <taxon>Bacteria</taxon>
        <taxon>Bacillati</taxon>
        <taxon>Actinomycetota</taxon>
        <taxon>Actinomycetes</taxon>
        <taxon>Micrococcales</taxon>
        <taxon>Intrasporangiaceae</taxon>
        <taxon>Aquipuribacter</taxon>
    </lineage>
</organism>
<dbReference type="Pfam" id="PF00436">
    <property type="entry name" value="SSB"/>
    <property type="match status" value="1"/>
</dbReference>
<feature type="compositionally biased region" description="Acidic residues" evidence="4">
    <location>
        <begin position="159"/>
        <end position="177"/>
    </location>
</feature>
<accession>A0ABW0GN46</accession>
<dbReference type="EMBL" id="JBHSLD010000007">
    <property type="protein sequence ID" value="MFC5380842.1"/>
    <property type="molecule type" value="Genomic_DNA"/>
</dbReference>
<dbReference type="Gene3D" id="2.40.50.140">
    <property type="entry name" value="Nucleic acid-binding proteins"/>
    <property type="match status" value="1"/>
</dbReference>
<dbReference type="InterPro" id="IPR000424">
    <property type="entry name" value="Primosome_PriB/ssb"/>
</dbReference>
<dbReference type="GO" id="GO:0003677">
    <property type="term" value="F:DNA binding"/>
    <property type="evidence" value="ECO:0007669"/>
    <property type="project" value="UniProtKB-KW"/>
</dbReference>
<dbReference type="InterPro" id="IPR012340">
    <property type="entry name" value="NA-bd_OB-fold"/>
</dbReference>
<evidence type="ECO:0000313" key="5">
    <source>
        <dbReference type="EMBL" id="MFC5380842.1"/>
    </source>
</evidence>
<dbReference type="NCBIfam" id="TIGR00621">
    <property type="entry name" value="ssb"/>
    <property type="match status" value="1"/>
</dbReference>
<feature type="region of interest" description="Disordered" evidence="4">
    <location>
        <begin position="141"/>
        <end position="198"/>
    </location>
</feature>
<dbReference type="CDD" id="cd04496">
    <property type="entry name" value="SSB_OBF"/>
    <property type="match status" value="1"/>
</dbReference>
<evidence type="ECO:0000256" key="4">
    <source>
        <dbReference type="SAM" id="MobiDB-lite"/>
    </source>
</evidence>
<evidence type="ECO:0000313" key="6">
    <source>
        <dbReference type="Proteomes" id="UP001596122"/>
    </source>
</evidence>